<feature type="transmembrane region" description="Helical" evidence="1">
    <location>
        <begin position="15"/>
        <end position="39"/>
    </location>
</feature>
<dbReference type="HOGENOM" id="CLU_1566028_0_0_1"/>
<organism evidence="2 3">
    <name type="scientific">Tetrahymena thermophila (strain SB210)</name>
    <dbReference type="NCBI Taxonomy" id="312017"/>
    <lineage>
        <taxon>Eukaryota</taxon>
        <taxon>Sar</taxon>
        <taxon>Alveolata</taxon>
        <taxon>Ciliophora</taxon>
        <taxon>Intramacronucleata</taxon>
        <taxon>Oligohymenophorea</taxon>
        <taxon>Hymenostomatida</taxon>
        <taxon>Tetrahymenina</taxon>
        <taxon>Tetrahymenidae</taxon>
        <taxon>Tetrahymena</taxon>
    </lineage>
</organism>
<name>I7M8C2_TETTS</name>
<gene>
    <name evidence="2" type="ORF">TTHERM_00440520</name>
</gene>
<dbReference type="EMBL" id="GG662663">
    <property type="protein sequence ID" value="EAR97602.1"/>
    <property type="molecule type" value="Genomic_DNA"/>
</dbReference>
<feature type="transmembrane region" description="Helical" evidence="1">
    <location>
        <begin position="79"/>
        <end position="102"/>
    </location>
</feature>
<dbReference type="RefSeq" id="XP_001017847.1">
    <property type="nucleotide sequence ID" value="XM_001017847.1"/>
</dbReference>
<evidence type="ECO:0000256" key="1">
    <source>
        <dbReference type="SAM" id="Phobius"/>
    </source>
</evidence>
<dbReference type="GeneID" id="7823717"/>
<keyword evidence="1" id="KW-1133">Transmembrane helix</keyword>
<keyword evidence="1" id="KW-0472">Membrane</keyword>
<feature type="transmembrane region" description="Helical" evidence="1">
    <location>
        <begin position="51"/>
        <end position="70"/>
    </location>
</feature>
<reference evidence="3" key="1">
    <citation type="journal article" date="2006" name="PLoS Biol.">
        <title>Macronuclear genome sequence of the ciliate Tetrahymena thermophila, a model eukaryote.</title>
        <authorList>
            <person name="Eisen J.A."/>
            <person name="Coyne R.S."/>
            <person name="Wu M."/>
            <person name="Wu D."/>
            <person name="Thiagarajan M."/>
            <person name="Wortman J.R."/>
            <person name="Badger J.H."/>
            <person name="Ren Q."/>
            <person name="Amedeo P."/>
            <person name="Jones K.M."/>
            <person name="Tallon L.J."/>
            <person name="Delcher A.L."/>
            <person name="Salzberg S.L."/>
            <person name="Silva J.C."/>
            <person name="Haas B.J."/>
            <person name="Majoros W.H."/>
            <person name="Farzad M."/>
            <person name="Carlton J.M."/>
            <person name="Smith R.K. Jr."/>
            <person name="Garg J."/>
            <person name="Pearlman R.E."/>
            <person name="Karrer K.M."/>
            <person name="Sun L."/>
            <person name="Manning G."/>
            <person name="Elde N.C."/>
            <person name="Turkewitz A.P."/>
            <person name="Asai D.J."/>
            <person name="Wilkes D.E."/>
            <person name="Wang Y."/>
            <person name="Cai H."/>
            <person name="Collins K."/>
            <person name="Stewart B.A."/>
            <person name="Lee S.R."/>
            <person name="Wilamowska K."/>
            <person name="Weinberg Z."/>
            <person name="Ruzzo W.L."/>
            <person name="Wloga D."/>
            <person name="Gaertig J."/>
            <person name="Frankel J."/>
            <person name="Tsao C.-C."/>
            <person name="Gorovsky M.A."/>
            <person name="Keeling P.J."/>
            <person name="Waller R.F."/>
            <person name="Patron N.J."/>
            <person name="Cherry J.M."/>
            <person name="Stover N.A."/>
            <person name="Krieger C.J."/>
            <person name="del Toro C."/>
            <person name="Ryder H.F."/>
            <person name="Williamson S.C."/>
            <person name="Barbeau R.A."/>
            <person name="Hamilton E.P."/>
            <person name="Orias E."/>
        </authorList>
    </citation>
    <scope>NUCLEOTIDE SEQUENCE [LARGE SCALE GENOMIC DNA]</scope>
    <source>
        <strain evidence="3">SB210</strain>
    </source>
</reference>
<dbReference type="AlphaFoldDB" id="I7M8C2"/>
<dbReference type="KEGG" id="tet:TTHERM_00440520"/>
<keyword evidence="1 2" id="KW-0812">Transmembrane</keyword>
<sequence length="171" mass="19908">MNTNSAKQSEQKQNLLQIFTIINIAIISLCMYSSFFTLLFPPAENYQNTQILGVLLLIELLLGVSSWVMIRKGIQSQKIMITCFSQMMTSLLFGTLLLYIYIDSNFNFLNKYKIVSLEENCCYFFSRLFIAALTFSQSYSIFYSQNQLYPLQHNLILIQSQNSLDRQSNFY</sequence>
<protein>
    <submittedName>
        <fullName evidence="2">Transmembrane protein, putative</fullName>
    </submittedName>
</protein>
<keyword evidence="3" id="KW-1185">Reference proteome</keyword>
<proteinExistence type="predicted"/>
<evidence type="ECO:0000313" key="2">
    <source>
        <dbReference type="EMBL" id="EAR97602.1"/>
    </source>
</evidence>
<evidence type="ECO:0000313" key="3">
    <source>
        <dbReference type="Proteomes" id="UP000009168"/>
    </source>
</evidence>
<accession>I7M8C2</accession>
<dbReference type="Proteomes" id="UP000009168">
    <property type="component" value="Unassembled WGS sequence"/>
</dbReference>
<dbReference type="InParanoid" id="I7M8C2"/>